<reference evidence="2 3" key="1">
    <citation type="submission" date="2023-09" db="EMBL/GenBank/DDBJ databases">
        <authorList>
            <person name="Rey-Velasco X."/>
        </authorList>
    </citation>
    <scope>NUCLEOTIDE SEQUENCE [LARGE SCALE GENOMIC DNA]</scope>
    <source>
        <strain evidence="2 3">F117</strain>
    </source>
</reference>
<feature type="chain" id="PRO_5046235991" evidence="1">
    <location>
        <begin position="21"/>
        <end position="104"/>
    </location>
</feature>
<keyword evidence="3" id="KW-1185">Reference proteome</keyword>
<evidence type="ECO:0000313" key="3">
    <source>
        <dbReference type="Proteomes" id="UP001262582"/>
    </source>
</evidence>
<name>A0ABU3D793_9FLAO</name>
<keyword evidence="1" id="KW-0732">Signal</keyword>
<evidence type="ECO:0000313" key="2">
    <source>
        <dbReference type="EMBL" id="MDT0677400.1"/>
    </source>
</evidence>
<dbReference type="EMBL" id="JAVRHK010000009">
    <property type="protein sequence ID" value="MDT0677400.1"/>
    <property type="molecule type" value="Genomic_DNA"/>
</dbReference>
<gene>
    <name evidence="2" type="ORF">RM539_12510</name>
</gene>
<comment type="caution">
    <text evidence="2">The sequence shown here is derived from an EMBL/GenBank/DDBJ whole genome shotgun (WGS) entry which is preliminary data.</text>
</comment>
<accession>A0ABU3D793</accession>
<feature type="signal peptide" evidence="1">
    <location>
        <begin position="1"/>
        <end position="20"/>
    </location>
</feature>
<dbReference type="Proteomes" id="UP001262582">
    <property type="component" value="Unassembled WGS sequence"/>
</dbReference>
<dbReference type="PROSITE" id="PS51257">
    <property type="entry name" value="PROKAR_LIPOPROTEIN"/>
    <property type="match status" value="1"/>
</dbReference>
<proteinExistence type="predicted"/>
<organism evidence="2 3">
    <name type="scientific">Autumnicola musiva</name>
    <dbReference type="NCBI Taxonomy" id="3075589"/>
    <lineage>
        <taxon>Bacteria</taxon>
        <taxon>Pseudomonadati</taxon>
        <taxon>Bacteroidota</taxon>
        <taxon>Flavobacteriia</taxon>
        <taxon>Flavobacteriales</taxon>
        <taxon>Flavobacteriaceae</taxon>
        <taxon>Autumnicola</taxon>
    </lineage>
</organism>
<protein>
    <submittedName>
        <fullName evidence="2">Uncharacterized protein</fullName>
    </submittedName>
</protein>
<evidence type="ECO:0000256" key="1">
    <source>
        <dbReference type="SAM" id="SignalP"/>
    </source>
</evidence>
<sequence length="104" mass="11569">MKKFFISIILLLLLIGCSNDDSISVDDSFHAIPEQYPYDNLSPASQADYLELIQGSGEYEHTLYQFGELCIGAGNVEDCTEILRRLIPKMGLSLVVFLPPVTIT</sequence>
<dbReference type="RefSeq" id="WP_311503744.1">
    <property type="nucleotide sequence ID" value="NZ_JAVRHK010000009.1"/>
</dbReference>